<dbReference type="EMBL" id="MN738786">
    <property type="protein sequence ID" value="QHT36725.1"/>
    <property type="molecule type" value="Genomic_DNA"/>
</dbReference>
<evidence type="ECO:0000313" key="2">
    <source>
        <dbReference type="EMBL" id="QHT36725.1"/>
    </source>
</evidence>
<feature type="transmembrane region" description="Helical" evidence="1">
    <location>
        <begin position="61"/>
        <end position="81"/>
    </location>
</feature>
<sequence length="91" mass="10180">MMDKSVGSVVKGAKSVVMDQWRKRMVQLSVYAAVLFYIVANPAVFKFMMSLLPGRVTQLNLLVLHSVLFGVLMYFGTSFVFDPLLKDFGAI</sequence>
<evidence type="ECO:0000256" key="1">
    <source>
        <dbReference type="SAM" id="Phobius"/>
    </source>
</evidence>
<reference evidence="2" key="1">
    <citation type="journal article" date="2020" name="Nature">
        <title>Giant virus diversity and host interactions through global metagenomics.</title>
        <authorList>
            <person name="Schulz F."/>
            <person name="Roux S."/>
            <person name="Paez-Espino D."/>
            <person name="Jungbluth S."/>
            <person name="Walsh D.A."/>
            <person name="Denef V.J."/>
            <person name="McMahon K.D."/>
            <person name="Konstantinidis K.T."/>
            <person name="Eloe-Fadrosh E.A."/>
            <person name="Kyrpides N.C."/>
            <person name="Woyke T."/>
        </authorList>
    </citation>
    <scope>NUCLEOTIDE SEQUENCE</scope>
    <source>
        <strain evidence="2">GVMAG-S-ERX555967-130</strain>
    </source>
</reference>
<feature type="transmembrane region" description="Helical" evidence="1">
    <location>
        <begin position="28"/>
        <end position="49"/>
    </location>
</feature>
<name>A0A6C0FC20_9ZZZZ</name>
<keyword evidence="1" id="KW-0812">Transmembrane</keyword>
<proteinExistence type="predicted"/>
<protein>
    <submittedName>
        <fullName evidence="2">Uncharacterized protein</fullName>
    </submittedName>
</protein>
<organism evidence="2">
    <name type="scientific">viral metagenome</name>
    <dbReference type="NCBI Taxonomy" id="1070528"/>
    <lineage>
        <taxon>unclassified sequences</taxon>
        <taxon>metagenomes</taxon>
        <taxon>organismal metagenomes</taxon>
    </lineage>
</organism>
<dbReference type="AlphaFoldDB" id="A0A6C0FC20"/>
<keyword evidence="1" id="KW-0472">Membrane</keyword>
<keyword evidence="1" id="KW-1133">Transmembrane helix</keyword>
<accession>A0A6C0FC20</accession>